<proteinExistence type="predicted"/>
<name>A0A7W9L5Q0_BREVE</name>
<evidence type="ECO:0000256" key="1">
    <source>
        <dbReference type="ARBA" id="ARBA00022801"/>
    </source>
</evidence>
<dbReference type="PANTHER" id="PTHR48081:SF33">
    <property type="entry name" value="KYNURENINE FORMAMIDASE"/>
    <property type="match status" value="1"/>
</dbReference>
<dbReference type="Pfam" id="PF07859">
    <property type="entry name" value="Abhydrolase_3"/>
    <property type="match status" value="1"/>
</dbReference>
<dbReference type="RefSeq" id="WP_184278996.1">
    <property type="nucleotide sequence ID" value="NZ_JACHLJ010000001.1"/>
</dbReference>
<dbReference type="AlphaFoldDB" id="A0A7W9L5Q0"/>
<accession>A0A7W9L5Q0</accession>
<sequence length="288" mass="30294">MAVIMADQSSGSRALLADEDVTGKPQDTDAVLEAQYNNRALVPDHPAVMARWKAGSEIARAAHPPQVLKYGLGERERIDWFDAGGGAPVVVFLHGGYWQALDASWFSFLAPPLLTHGVSVAIPTYDLAPSVRLGRIVDQARAAVDVIRDRTGAAPVVSGHSAGGHMAACLLADGRASAAVAISGVFDLEPLIPTSLNVALDLNRAEAQALSPIRWPAPAGAVLDCIVGGAESAAFVDQSRAMATRWGDAGAKARFEPLPDLNHFTVLDPLFDADSALVRRLVALAQGR</sequence>
<dbReference type="SUPFAM" id="SSF53474">
    <property type="entry name" value="alpha/beta-Hydrolases"/>
    <property type="match status" value="1"/>
</dbReference>
<dbReference type="InterPro" id="IPR050300">
    <property type="entry name" value="GDXG_lipolytic_enzyme"/>
</dbReference>
<organism evidence="3 4">
    <name type="scientific">Brevundimonas vesicularis</name>
    <name type="common">Pseudomonas vesicularis</name>
    <dbReference type="NCBI Taxonomy" id="41276"/>
    <lineage>
        <taxon>Bacteria</taxon>
        <taxon>Pseudomonadati</taxon>
        <taxon>Pseudomonadota</taxon>
        <taxon>Alphaproteobacteria</taxon>
        <taxon>Caulobacterales</taxon>
        <taxon>Caulobacteraceae</taxon>
        <taxon>Brevundimonas</taxon>
    </lineage>
</organism>
<dbReference type="InterPro" id="IPR013094">
    <property type="entry name" value="AB_hydrolase_3"/>
</dbReference>
<dbReference type="Proteomes" id="UP000556201">
    <property type="component" value="Unassembled WGS sequence"/>
</dbReference>
<reference evidence="3 4" key="1">
    <citation type="submission" date="2020-08" db="EMBL/GenBank/DDBJ databases">
        <title>Functional genomics of gut bacteria from endangered species of beetles.</title>
        <authorList>
            <person name="Carlos-Shanley C."/>
        </authorList>
    </citation>
    <scope>NUCLEOTIDE SEQUENCE [LARGE SCALE GENOMIC DNA]</scope>
    <source>
        <strain evidence="3 4">S00192</strain>
    </source>
</reference>
<comment type="caution">
    <text evidence="3">The sequence shown here is derived from an EMBL/GenBank/DDBJ whole genome shotgun (WGS) entry which is preliminary data.</text>
</comment>
<evidence type="ECO:0000313" key="4">
    <source>
        <dbReference type="Proteomes" id="UP000556201"/>
    </source>
</evidence>
<dbReference type="InterPro" id="IPR029058">
    <property type="entry name" value="AB_hydrolase_fold"/>
</dbReference>
<evidence type="ECO:0000259" key="2">
    <source>
        <dbReference type="Pfam" id="PF07859"/>
    </source>
</evidence>
<dbReference type="GO" id="GO:0004061">
    <property type="term" value="F:arylformamidase activity"/>
    <property type="evidence" value="ECO:0007669"/>
    <property type="project" value="UniProtKB-EC"/>
</dbReference>
<dbReference type="EC" id="3.5.1.9" evidence="3"/>
<feature type="domain" description="Alpha/beta hydrolase fold-3" evidence="2">
    <location>
        <begin position="90"/>
        <end position="191"/>
    </location>
</feature>
<dbReference type="PANTHER" id="PTHR48081">
    <property type="entry name" value="AB HYDROLASE SUPERFAMILY PROTEIN C4A8.06C"/>
    <property type="match status" value="1"/>
</dbReference>
<evidence type="ECO:0000313" key="3">
    <source>
        <dbReference type="EMBL" id="MBB5771583.1"/>
    </source>
</evidence>
<gene>
    <name evidence="3" type="ORF">HNP47_001552</name>
</gene>
<protein>
    <submittedName>
        <fullName evidence="3">Arylformamidase</fullName>
        <ecNumber evidence="3">3.5.1.9</ecNumber>
    </submittedName>
</protein>
<keyword evidence="1 3" id="KW-0378">Hydrolase</keyword>
<dbReference type="EMBL" id="JACHLJ010000001">
    <property type="protein sequence ID" value="MBB5771583.1"/>
    <property type="molecule type" value="Genomic_DNA"/>
</dbReference>
<dbReference type="Gene3D" id="3.40.50.1820">
    <property type="entry name" value="alpha/beta hydrolase"/>
    <property type="match status" value="1"/>
</dbReference>